<evidence type="ECO:0000313" key="1">
    <source>
        <dbReference type="EMBL" id="BAU27094.1"/>
    </source>
</evidence>
<accession>A0A0U5B5Y3</accession>
<organism evidence="1 2">
    <name type="scientific">Aneurinibacillus soli</name>
    <dbReference type="NCBI Taxonomy" id="1500254"/>
    <lineage>
        <taxon>Bacteria</taxon>
        <taxon>Bacillati</taxon>
        <taxon>Bacillota</taxon>
        <taxon>Bacilli</taxon>
        <taxon>Bacillales</taxon>
        <taxon>Paenibacillaceae</taxon>
        <taxon>Aneurinibacillus group</taxon>
        <taxon>Aneurinibacillus</taxon>
    </lineage>
</organism>
<dbReference type="AlphaFoldDB" id="A0A0U5B5Y3"/>
<reference evidence="1 2" key="1">
    <citation type="submission" date="2015-12" db="EMBL/GenBank/DDBJ databases">
        <title>Genome sequence of Aneurinibacillus soli.</title>
        <authorList>
            <person name="Lee J.S."/>
            <person name="Lee K.C."/>
            <person name="Kim K.K."/>
            <person name="Lee B.W."/>
        </authorList>
    </citation>
    <scope>NUCLEOTIDE SEQUENCE [LARGE SCALE GENOMIC DNA]</scope>
    <source>
        <strain evidence="1 2">CB4</strain>
    </source>
</reference>
<dbReference type="Proteomes" id="UP000217696">
    <property type="component" value="Chromosome"/>
</dbReference>
<dbReference type="KEGG" id="asoc:CB4_01263"/>
<keyword evidence="2" id="KW-1185">Reference proteome</keyword>
<dbReference type="OrthoDB" id="5770817at2"/>
<dbReference type="RefSeq" id="WP_096464157.1">
    <property type="nucleotide sequence ID" value="NZ_AP017312.1"/>
</dbReference>
<sequence>MRWEKVQEIYPNQFVLLQCLKSHVEADKKYVEEVAIVRPLEDEREATKELLKAKGDQFVYHTSKPSIVMEIIRKPNIRGKALNENGVH</sequence>
<proteinExistence type="predicted"/>
<dbReference type="EMBL" id="AP017312">
    <property type="protein sequence ID" value="BAU27094.1"/>
    <property type="molecule type" value="Genomic_DNA"/>
</dbReference>
<gene>
    <name evidence="1" type="ORF">CB4_01263</name>
</gene>
<protein>
    <submittedName>
        <fullName evidence="1">Uncharacterized protein</fullName>
    </submittedName>
</protein>
<evidence type="ECO:0000313" key="2">
    <source>
        <dbReference type="Proteomes" id="UP000217696"/>
    </source>
</evidence>
<name>A0A0U5B5Y3_9BACL</name>